<name>A0A8J4Y023_CHIOP</name>
<dbReference type="SUPFAM" id="SSF47323">
    <property type="entry name" value="Anticodon-binding domain of a subclass of class I aminoacyl-tRNA synthetases"/>
    <property type="match status" value="1"/>
</dbReference>
<comment type="function">
    <text evidence="11">Catalyzes the attachment of arginine to tRNA(Arg) in a two-step reaction: arginine is first activated by ATP to form Arg-AMP and then transferred to the acceptor end of tRNA(Arg).</text>
</comment>
<dbReference type="SUPFAM" id="SSF53098">
    <property type="entry name" value="Ribonuclease H-like"/>
    <property type="match status" value="1"/>
</dbReference>
<gene>
    <name evidence="14" type="primary">RARS2_1</name>
    <name evidence="14" type="ORF">GWK47_054802</name>
</gene>
<sequence>MPAVYIRETKTETRLQFKDSLSSLYLLLSRHPRSSTSLVHTIQRALHLTNEGWEIAFQWVPSHAGIPGNEVADSAARMALTDVNTTPFPLPLSAAKRLISRGCRSTWNNTLGDALRITSMGQYRSDSSPQPWIRKKSRVLDVTLTRLRLGHMTLTAHLHRLRLSPDPHCPWCMNFPETIEHFLLQCPHFHSHRVVLHSQLLALNVTTFDLPTLLAAAGAPPLSATRRHPPHLCLPEEDSSPNIAKPFHVGHLRSTIIGNFVANVASAAGHPVTRLNFLGDWGTQFGLLKYGYDAHNLTPSDLESDAIAKLHRAYVYANQRAEQDPTVAIAARDTFAHMEAGNEAEITAWETFRDVSIRDLKRVYGRLNVCFDEYHGESMYPKEACRGVLRDMEAAGMIRVTDDGRKVCQVRSGHEVTVEKSDGSSLYLTRDVAAAVDRFRRYGFTRMYYVVENGQTDHFSALFSVLKGLGHPWAPCLRHVKFGRVRGMSSRKGTAVALEDLLDGARHLMASRQQQAKTTKRAGEVSGVAAAEELAVSSVIVGDLKQRRQRDYTFSWDKALQATGDTGVRLQYLHCRLVSLERQCGVACVPGDLTTDTLQEPQAIALAVEIARFDEVLVETYRELEACILLAYLFRLCSVTNVALRHLPVKGSGRGVAEARLALFMAARHTLAAAMAILGLRPMTHM</sequence>
<dbReference type="Pfam" id="PF00750">
    <property type="entry name" value="tRNA-synt_1d"/>
    <property type="match status" value="1"/>
</dbReference>
<organism evidence="14 15">
    <name type="scientific">Chionoecetes opilio</name>
    <name type="common">Atlantic snow crab</name>
    <name type="synonym">Cancer opilio</name>
    <dbReference type="NCBI Taxonomy" id="41210"/>
    <lineage>
        <taxon>Eukaryota</taxon>
        <taxon>Metazoa</taxon>
        <taxon>Ecdysozoa</taxon>
        <taxon>Arthropoda</taxon>
        <taxon>Crustacea</taxon>
        <taxon>Multicrustacea</taxon>
        <taxon>Malacostraca</taxon>
        <taxon>Eumalacostraca</taxon>
        <taxon>Eucarida</taxon>
        <taxon>Decapoda</taxon>
        <taxon>Pleocyemata</taxon>
        <taxon>Brachyura</taxon>
        <taxon>Eubrachyura</taxon>
        <taxon>Majoidea</taxon>
        <taxon>Majidae</taxon>
        <taxon>Chionoecetes</taxon>
    </lineage>
</organism>
<dbReference type="OrthoDB" id="68056at2759"/>
<dbReference type="GO" id="GO:0005739">
    <property type="term" value="C:mitochondrion"/>
    <property type="evidence" value="ECO:0007669"/>
    <property type="project" value="TreeGrafter"/>
</dbReference>
<keyword evidence="15" id="KW-1185">Reference proteome</keyword>
<dbReference type="EC" id="6.1.1.19" evidence="2"/>
<comment type="catalytic activity">
    <reaction evidence="10">
        <text>tRNA(Arg) + L-arginine + ATP = L-arginyl-tRNA(Arg) + AMP + diphosphate</text>
        <dbReference type="Rhea" id="RHEA:20301"/>
        <dbReference type="Rhea" id="RHEA-COMP:9658"/>
        <dbReference type="Rhea" id="RHEA-COMP:9673"/>
        <dbReference type="ChEBI" id="CHEBI:30616"/>
        <dbReference type="ChEBI" id="CHEBI:32682"/>
        <dbReference type="ChEBI" id="CHEBI:33019"/>
        <dbReference type="ChEBI" id="CHEBI:78442"/>
        <dbReference type="ChEBI" id="CHEBI:78513"/>
        <dbReference type="ChEBI" id="CHEBI:456215"/>
        <dbReference type="EC" id="6.1.1.19"/>
    </reaction>
</comment>
<dbReference type="NCBIfam" id="TIGR00456">
    <property type="entry name" value="argS"/>
    <property type="match status" value="1"/>
</dbReference>
<accession>A0A8J4Y023</accession>
<protein>
    <recommendedName>
        <fullName evidence="9">Probable arginine--tRNA ligase, mitochondrial</fullName>
        <ecNumber evidence="2">6.1.1.19</ecNumber>
    </recommendedName>
    <alternativeName>
        <fullName evidence="8">Arginyl-tRNA synthetase</fullName>
    </alternativeName>
</protein>
<dbReference type="Gene3D" id="1.10.730.10">
    <property type="entry name" value="Isoleucyl-tRNA Synthetase, Domain 1"/>
    <property type="match status" value="1"/>
</dbReference>
<dbReference type="AlphaFoldDB" id="A0A8J4Y023"/>
<evidence type="ECO:0000256" key="4">
    <source>
        <dbReference type="ARBA" id="ARBA00022741"/>
    </source>
</evidence>
<dbReference type="InterPro" id="IPR001278">
    <property type="entry name" value="Arg-tRNA-ligase"/>
</dbReference>
<evidence type="ECO:0000259" key="13">
    <source>
        <dbReference type="SMART" id="SM00836"/>
    </source>
</evidence>
<evidence type="ECO:0000256" key="11">
    <source>
        <dbReference type="ARBA" id="ARBA00049595"/>
    </source>
</evidence>
<comment type="caution">
    <text evidence="14">The sequence shown here is derived from an EMBL/GenBank/DDBJ whole genome shotgun (WGS) entry which is preliminary data.</text>
</comment>
<proteinExistence type="inferred from homology"/>
<evidence type="ECO:0000256" key="10">
    <source>
        <dbReference type="ARBA" id="ARBA00049339"/>
    </source>
</evidence>
<comment type="similarity">
    <text evidence="1 12">Belongs to the class-I aminoacyl-tRNA synthetase family.</text>
</comment>
<dbReference type="PRINTS" id="PR01038">
    <property type="entry name" value="TRNASYNTHARG"/>
</dbReference>
<evidence type="ECO:0000313" key="14">
    <source>
        <dbReference type="EMBL" id="KAG0717267.1"/>
    </source>
</evidence>
<dbReference type="Gene3D" id="3.30.420.10">
    <property type="entry name" value="Ribonuclease H-like superfamily/Ribonuclease H"/>
    <property type="match status" value="1"/>
</dbReference>
<feature type="domain" description="DALR anticodon binding" evidence="13">
    <location>
        <begin position="570"/>
        <end position="686"/>
    </location>
</feature>
<evidence type="ECO:0000256" key="5">
    <source>
        <dbReference type="ARBA" id="ARBA00022840"/>
    </source>
</evidence>
<dbReference type="Pfam" id="PF05746">
    <property type="entry name" value="DALR_1"/>
    <property type="match status" value="1"/>
</dbReference>
<evidence type="ECO:0000313" key="15">
    <source>
        <dbReference type="Proteomes" id="UP000770661"/>
    </source>
</evidence>
<dbReference type="InterPro" id="IPR001412">
    <property type="entry name" value="aa-tRNA-synth_I_CS"/>
</dbReference>
<dbReference type="InterPro" id="IPR036397">
    <property type="entry name" value="RNaseH_sf"/>
</dbReference>
<evidence type="ECO:0000256" key="6">
    <source>
        <dbReference type="ARBA" id="ARBA00022917"/>
    </source>
</evidence>
<reference evidence="14" key="1">
    <citation type="submission" date="2020-07" db="EMBL/GenBank/DDBJ databases">
        <title>The High-quality genome of the commercially important snow crab, Chionoecetes opilio.</title>
        <authorList>
            <person name="Jeong J.-H."/>
            <person name="Ryu S."/>
        </authorList>
    </citation>
    <scope>NUCLEOTIDE SEQUENCE</scope>
    <source>
        <strain evidence="14">MADBK_172401_WGS</strain>
        <tissue evidence="14">Digestive gland</tissue>
    </source>
</reference>
<dbReference type="InterPro" id="IPR012337">
    <property type="entry name" value="RNaseH-like_sf"/>
</dbReference>
<dbReference type="Proteomes" id="UP000770661">
    <property type="component" value="Unassembled WGS sequence"/>
</dbReference>
<evidence type="ECO:0000256" key="8">
    <source>
        <dbReference type="ARBA" id="ARBA00033033"/>
    </source>
</evidence>
<dbReference type="PANTHER" id="PTHR11956">
    <property type="entry name" value="ARGINYL-TRNA SYNTHETASE"/>
    <property type="match status" value="1"/>
</dbReference>
<dbReference type="GO" id="GO:0003676">
    <property type="term" value="F:nucleic acid binding"/>
    <property type="evidence" value="ECO:0007669"/>
    <property type="project" value="InterPro"/>
</dbReference>
<evidence type="ECO:0000256" key="12">
    <source>
        <dbReference type="RuleBase" id="RU363038"/>
    </source>
</evidence>
<keyword evidence="6 12" id="KW-0648">Protein biosynthesis</keyword>
<evidence type="ECO:0000256" key="2">
    <source>
        <dbReference type="ARBA" id="ARBA00012837"/>
    </source>
</evidence>
<dbReference type="FunFam" id="3.40.50.620:FF:000058">
    <property type="entry name" value="Mitochondrial arginyl-tRNA synthetase"/>
    <property type="match status" value="1"/>
</dbReference>
<dbReference type="Gene3D" id="3.40.50.620">
    <property type="entry name" value="HUPs"/>
    <property type="match status" value="1"/>
</dbReference>
<dbReference type="InterPro" id="IPR009080">
    <property type="entry name" value="tRNAsynth_Ia_anticodon-bd"/>
</dbReference>
<evidence type="ECO:0000256" key="3">
    <source>
        <dbReference type="ARBA" id="ARBA00022598"/>
    </source>
</evidence>
<keyword evidence="4 12" id="KW-0547">Nucleotide-binding</keyword>
<dbReference type="PROSITE" id="PS00178">
    <property type="entry name" value="AA_TRNA_LIGASE_I"/>
    <property type="match status" value="1"/>
</dbReference>
<evidence type="ECO:0000256" key="7">
    <source>
        <dbReference type="ARBA" id="ARBA00023146"/>
    </source>
</evidence>
<keyword evidence="7 12" id="KW-0030">Aminoacyl-tRNA synthetase</keyword>
<evidence type="ECO:0000256" key="9">
    <source>
        <dbReference type="ARBA" id="ARBA00039495"/>
    </source>
</evidence>
<dbReference type="GO" id="GO:0032543">
    <property type="term" value="P:mitochondrial translation"/>
    <property type="evidence" value="ECO:0007669"/>
    <property type="project" value="TreeGrafter"/>
</dbReference>
<dbReference type="GO" id="GO:0006420">
    <property type="term" value="P:arginyl-tRNA aminoacylation"/>
    <property type="evidence" value="ECO:0007669"/>
    <property type="project" value="InterPro"/>
</dbReference>
<evidence type="ECO:0000256" key="1">
    <source>
        <dbReference type="ARBA" id="ARBA00005594"/>
    </source>
</evidence>
<dbReference type="SUPFAM" id="SSF52374">
    <property type="entry name" value="Nucleotidylyl transferase"/>
    <property type="match status" value="1"/>
</dbReference>
<dbReference type="PANTHER" id="PTHR11956:SF11">
    <property type="entry name" value="ARGININE--TRNA LIGASE, MITOCHONDRIAL-RELATED"/>
    <property type="match status" value="1"/>
</dbReference>
<dbReference type="SMART" id="SM00836">
    <property type="entry name" value="DALR_1"/>
    <property type="match status" value="1"/>
</dbReference>
<dbReference type="FunFam" id="1.10.730.10:FF:000006">
    <property type="entry name" value="Arginyl-tRNA synthetase 2, mitochondrial"/>
    <property type="match status" value="1"/>
</dbReference>
<dbReference type="InterPro" id="IPR014729">
    <property type="entry name" value="Rossmann-like_a/b/a_fold"/>
</dbReference>
<dbReference type="EMBL" id="JACEEZ010017894">
    <property type="protein sequence ID" value="KAG0717267.1"/>
    <property type="molecule type" value="Genomic_DNA"/>
</dbReference>
<dbReference type="GO" id="GO:0005524">
    <property type="term" value="F:ATP binding"/>
    <property type="evidence" value="ECO:0007669"/>
    <property type="project" value="UniProtKB-KW"/>
</dbReference>
<keyword evidence="5 12" id="KW-0067">ATP-binding</keyword>
<dbReference type="InterPro" id="IPR035684">
    <property type="entry name" value="ArgRS_core"/>
</dbReference>
<keyword evidence="3 12" id="KW-0436">Ligase</keyword>
<dbReference type="InterPro" id="IPR008909">
    <property type="entry name" value="DALR_anticod-bd"/>
</dbReference>
<dbReference type="GO" id="GO:0004814">
    <property type="term" value="F:arginine-tRNA ligase activity"/>
    <property type="evidence" value="ECO:0007669"/>
    <property type="project" value="UniProtKB-EC"/>
</dbReference>